<organism evidence="1 2">
    <name type="scientific">Devosia psychrophila</name>
    <dbReference type="NCBI Taxonomy" id="728005"/>
    <lineage>
        <taxon>Bacteria</taxon>
        <taxon>Pseudomonadati</taxon>
        <taxon>Pseudomonadota</taxon>
        <taxon>Alphaproteobacteria</taxon>
        <taxon>Hyphomicrobiales</taxon>
        <taxon>Devosiaceae</taxon>
        <taxon>Devosia</taxon>
    </lineage>
</organism>
<reference evidence="1 2" key="1">
    <citation type="submission" date="2016-10" db="EMBL/GenBank/DDBJ databases">
        <authorList>
            <person name="de Groot N.N."/>
        </authorList>
    </citation>
    <scope>NUCLEOTIDE SEQUENCE [LARGE SCALE GENOMIC DNA]</scope>
    <source>
        <strain evidence="1 2">CGMCC 1.10210</strain>
    </source>
</reference>
<proteinExistence type="predicted"/>
<name>A0A1I1F6G5_9HYPH</name>
<gene>
    <name evidence="1" type="ORF">SAMN04488059_101100</name>
</gene>
<evidence type="ECO:0000313" key="1">
    <source>
        <dbReference type="EMBL" id="SFB93298.1"/>
    </source>
</evidence>
<protein>
    <submittedName>
        <fullName evidence="1">Uncharacterized protein</fullName>
    </submittedName>
</protein>
<dbReference type="AlphaFoldDB" id="A0A1I1F6G5"/>
<dbReference type="EMBL" id="FOMB01000001">
    <property type="protein sequence ID" value="SFB93298.1"/>
    <property type="molecule type" value="Genomic_DNA"/>
</dbReference>
<dbReference type="STRING" id="728005.SAMN04488059_101100"/>
<accession>A0A1I1F6G5</accession>
<evidence type="ECO:0000313" key="2">
    <source>
        <dbReference type="Proteomes" id="UP000182258"/>
    </source>
</evidence>
<dbReference type="Proteomes" id="UP000182258">
    <property type="component" value="Unassembled WGS sequence"/>
</dbReference>
<sequence>MTGNIGHHPRYRPAGNRLLGGPQQLTHIGWTHQDHRVRVKPEMGKTRPIGHAQFLRLVRQLQINDGNSAGRQQAAHLGQSKPEACSGVAAVIRKYFLQQTAGKFRKTPVLDLNSLPSLGQRWFALNIGNGIPQRGDALLAIGRGHSHQLLYVNKTRTW</sequence>